<name>A0AAN6USB3_9PEZI</name>
<evidence type="ECO:0000259" key="3">
    <source>
        <dbReference type="Pfam" id="PF13364"/>
    </source>
</evidence>
<reference evidence="4" key="1">
    <citation type="journal article" date="2023" name="Mol. Phylogenet. Evol.">
        <title>Genome-scale phylogeny and comparative genomics of the fungal order Sordariales.</title>
        <authorList>
            <person name="Hensen N."/>
            <person name="Bonometti L."/>
            <person name="Westerberg I."/>
            <person name="Brannstrom I.O."/>
            <person name="Guillou S."/>
            <person name="Cros-Aarteil S."/>
            <person name="Calhoun S."/>
            <person name="Haridas S."/>
            <person name="Kuo A."/>
            <person name="Mondo S."/>
            <person name="Pangilinan J."/>
            <person name="Riley R."/>
            <person name="LaButti K."/>
            <person name="Andreopoulos B."/>
            <person name="Lipzen A."/>
            <person name="Chen C."/>
            <person name="Yan M."/>
            <person name="Daum C."/>
            <person name="Ng V."/>
            <person name="Clum A."/>
            <person name="Steindorff A."/>
            <person name="Ohm R.A."/>
            <person name="Martin F."/>
            <person name="Silar P."/>
            <person name="Natvig D.O."/>
            <person name="Lalanne C."/>
            <person name="Gautier V."/>
            <person name="Ament-Velasquez S.L."/>
            <person name="Kruys A."/>
            <person name="Hutchinson M.I."/>
            <person name="Powell A.J."/>
            <person name="Barry K."/>
            <person name="Miller A.N."/>
            <person name="Grigoriev I.V."/>
            <person name="Debuchy R."/>
            <person name="Gladieux P."/>
            <person name="Hiltunen Thoren M."/>
            <person name="Johannesson H."/>
        </authorList>
    </citation>
    <scope>NUCLEOTIDE SEQUENCE</scope>
    <source>
        <strain evidence="4">CBS 123565</strain>
    </source>
</reference>
<evidence type="ECO:0000313" key="5">
    <source>
        <dbReference type="Proteomes" id="UP001304895"/>
    </source>
</evidence>
<protein>
    <recommendedName>
        <fullName evidence="3">Beta-galactosidase jelly roll domain-containing protein</fullName>
    </recommendedName>
</protein>
<keyword evidence="2" id="KW-0326">Glycosidase</keyword>
<dbReference type="GO" id="GO:0004565">
    <property type="term" value="F:beta-galactosidase activity"/>
    <property type="evidence" value="ECO:0007669"/>
    <property type="project" value="UniProtKB-ARBA"/>
</dbReference>
<dbReference type="Proteomes" id="UP001304895">
    <property type="component" value="Unassembled WGS sequence"/>
</dbReference>
<dbReference type="Pfam" id="PF13364">
    <property type="entry name" value="BetaGal_ABD2"/>
    <property type="match status" value="1"/>
</dbReference>
<reference evidence="4" key="2">
    <citation type="submission" date="2023-05" db="EMBL/GenBank/DDBJ databases">
        <authorList>
            <consortium name="Lawrence Berkeley National Laboratory"/>
            <person name="Steindorff A."/>
            <person name="Hensen N."/>
            <person name="Bonometti L."/>
            <person name="Westerberg I."/>
            <person name="Brannstrom I.O."/>
            <person name="Guillou S."/>
            <person name="Cros-Aarteil S."/>
            <person name="Calhoun S."/>
            <person name="Haridas S."/>
            <person name="Kuo A."/>
            <person name="Mondo S."/>
            <person name="Pangilinan J."/>
            <person name="Riley R."/>
            <person name="Labutti K."/>
            <person name="Andreopoulos B."/>
            <person name="Lipzen A."/>
            <person name="Chen C."/>
            <person name="Yanf M."/>
            <person name="Daum C."/>
            <person name="Ng V."/>
            <person name="Clum A."/>
            <person name="Ohm R."/>
            <person name="Martin F."/>
            <person name="Silar P."/>
            <person name="Natvig D."/>
            <person name="Lalanne C."/>
            <person name="Gautier V."/>
            <person name="Ament-Velasquez S.L."/>
            <person name="Kruys A."/>
            <person name="Hutchinson M.I."/>
            <person name="Powell A.J."/>
            <person name="Barry K."/>
            <person name="Miller A.N."/>
            <person name="Grigoriev I.V."/>
            <person name="Debuchy R."/>
            <person name="Gladieux P."/>
            <person name="Thoren M.H."/>
            <person name="Johannesson H."/>
        </authorList>
    </citation>
    <scope>NUCLEOTIDE SEQUENCE</scope>
    <source>
        <strain evidence="4">CBS 123565</strain>
    </source>
</reference>
<evidence type="ECO:0000256" key="1">
    <source>
        <dbReference type="ARBA" id="ARBA00022801"/>
    </source>
</evidence>
<organism evidence="4 5">
    <name type="scientific">Trichocladium antarcticum</name>
    <dbReference type="NCBI Taxonomy" id="1450529"/>
    <lineage>
        <taxon>Eukaryota</taxon>
        <taxon>Fungi</taxon>
        <taxon>Dikarya</taxon>
        <taxon>Ascomycota</taxon>
        <taxon>Pezizomycotina</taxon>
        <taxon>Sordariomycetes</taxon>
        <taxon>Sordariomycetidae</taxon>
        <taxon>Sordariales</taxon>
        <taxon>Chaetomiaceae</taxon>
        <taxon>Trichocladium</taxon>
    </lineage>
</organism>
<dbReference type="SUPFAM" id="SSF49785">
    <property type="entry name" value="Galactose-binding domain-like"/>
    <property type="match status" value="1"/>
</dbReference>
<evidence type="ECO:0000313" key="4">
    <source>
        <dbReference type="EMBL" id="KAK4136981.1"/>
    </source>
</evidence>
<feature type="domain" description="Beta-galactosidase jelly roll" evidence="3">
    <location>
        <begin position="97"/>
        <end position="127"/>
    </location>
</feature>
<dbReference type="AlphaFoldDB" id="A0AAN6USB3"/>
<dbReference type="EMBL" id="MU853403">
    <property type="protein sequence ID" value="KAK4136981.1"/>
    <property type="molecule type" value="Genomic_DNA"/>
</dbReference>
<sequence length="176" mass="19355">MAFNIGRWAGQTNWDVSTAMLHRDTYPLAGLKAGAPTPRYLMKAPRGIMEYWWSSAAGDGAPTAWKITQGIWMGGEDYADMVRGRLGDGRYIMYILHIGGPQTSFPVAEGMLHYHGANTVAIALWARSSPTARASWMPPRGHSCFARRTDGGCLLQGYESFLMRRAGVSEAKAKAR</sequence>
<accession>A0AAN6USB3</accession>
<gene>
    <name evidence="4" type="ORF">BT67DRAFT_454672</name>
</gene>
<dbReference type="InterPro" id="IPR008979">
    <property type="entry name" value="Galactose-bd-like_sf"/>
</dbReference>
<dbReference type="Gene3D" id="2.60.120.260">
    <property type="entry name" value="Galactose-binding domain-like"/>
    <property type="match status" value="2"/>
</dbReference>
<proteinExistence type="predicted"/>
<comment type="caution">
    <text evidence="4">The sequence shown here is derived from an EMBL/GenBank/DDBJ whole genome shotgun (WGS) entry which is preliminary data.</text>
</comment>
<keyword evidence="1" id="KW-0378">Hydrolase</keyword>
<dbReference type="InterPro" id="IPR025300">
    <property type="entry name" value="BetaGal_jelly_roll_dom"/>
</dbReference>
<evidence type="ECO:0000256" key="2">
    <source>
        <dbReference type="ARBA" id="ARBA00023295"/>
    </source>
</evidence>
<keyword evidence="5" id="KW-1185">Reference proteome</keyword>